<name>A0A1M5MD11_9RHOB</name>
<protein>
    <submittedName>
        <fullName evidence="1">Uncharacterized protein</fullName>
    </submittedName>
</protein>
<dbReference type="AlphaFoldDB" id="A0A1M5MD11"/>
<sequence length="58" mass="6617">MTDGKEIDRVELVLGLARLIWESELSIGDYFDTVGIQPDDDLFTELYGIFTGWHNPNT</sequence>
<reference evidence="1 2" key="1">
    <citation type="submission" date="2016-11" db="EMBL/GenBank/DDBJ databases">
        <authorList>
            <person name="Jaros S."/>
            <person name="Januszkiewicz K."/>
            <person name="Wedrychowicz H."/>
        </authorList>
    </citation>
    <scope>NUCLEOTIDE SEQUENCE [LARGE SCALE GENOMIC DNA]</scope>
    <source>
        <strain evidence="1 2">DSM 28715</strain>
    </source>
</reference>
<proteinExistence type="predicted"/>
<dbReference type="EMBL" id="FQXB01000001">
    <property type="protein sequence ID" value="SHG75208.1"/>
    <property type="molecule type" value="Genomic_DNA"/>
</dbReference>
<accession>A0A1M5MD11</accession>
<dbReference type="Proteomes" id="UP000184074">
    <property type="component" value="Unassembled WGS sequence"/>
</dbReference>
<keyword evidence="2" id="KW-1185">Reference proteome</keyword>
<evidence type="ECO:0000313" key="2">
    <source>
        <dbReference type="Proteomes" id="UP000184074"/>
    </source>
</evidence>
<dbReference type="RefSeq" id="WP_165611581.1">
    <property type="nucleotide sequence ID" value="NZ_FQXB01000001.1"/>
</dbReference>
<evidence type="ECO:0000313" key="1">
    <source>
        <dbReference type="EMBL" id="SHG75208.1"/>
    </source>
</evidence>
<gene>
    <name evidence="1" type="ORF">SAMN05444003_0769</name>
</gene>
<organism evidence="1 2">
    <name type="scientific">Cognatiyoonia sediminum</name>
    <dbReference type="NCBI Taxonomy" id="1508389"/>
    <lineage>
        <taxon>Bacteria</taxon>
        <taxon>Pseudomonadati</taxon>
        <taxon>Pseudomonadota</taxon>
        <taxon>Alphaproteobacteria</taxon>
        <taxon>Rhodobacterales</taxon>
        <taxon>Paracoccaceae</taxon>
        <taxon>Cognatiyoonia</taxon>
    </lineage>
</organism>